<dbReference type="Proteomes" id="UP000608522">
    <property type="component" value="Unassembled WGS sequence"/>
</dbReference>
<dbReference type="InterPro" id="IPR011990">
    <property type="entry name" value="TPR-like_helical_dom_sf"/>
</dbReference>
<dbReference type="SUPFAM" id="SSF52540">
    <property type="entry name" value="P-loop containing nucleoside triphosphate hydrolases"/>
    <property type="match status" value="1"/>
</dbReference>
<dbReference type="Gene3D" id="3.40.50.300">
    <property type="entry name" value="P-loop containing nucleotide triphosphate hydrolases"/>
    <property type="match status" value="1"/>
</dbReference>
<dbReference type="InterPro" id="IPR009003">
    <property type="entry name" value="Peptidase_S1_PA"/>
</dbReference>
<evidence type="ECO:0000313" key="3">
    <source>
        <dbReference type="Proteomes" id="UP000608522"/>
    </source>
</evidence>
<dbReference type="InterPro" id="IPR027417">
    <property type="entry name" value="P-loop_NTPase"/>
</dbReference>
<feature type="region of interest" description="Disordered" evidence="1">
    <location>
        <begin position="1190"/>
        <end position="1230"/>
    </location>
</feature>
<dbReference type="RefSeq" id="WP_202197460.1">
    <property type="nucleotide sequence ID" value="NZ_BAAATO010000058.1"/>
</dbReference>
<dbReference type="Gene3D" id="1.25.40.10">
    <property type="entry name" value="Tetratricopeptide repeat domain"/>
    <property type="match status" value="2"/>
</dbReference>
<reference evidence="3" key="1">
    <citation type="submission" date="2023-07" db="EMBL/GenBank/DDBJ databases">
        <title>Whole genome shotgun sequence of Streptomyces spororaveus NBRC 15456.</title>
        <authorList>
            <person name="Komaki H."/>
            <person name="Tamura T."/>
        </authorList>
    </citation>
    <scope>NUCLEOTIDE SEQUENCE [LARGE SCALE GENOMIC DNA]</scope>
    <source>
        <strain evidence="3">NBRC 15456</strain>
    </source>
</reference>
<organism evidence="2 3">
    <name type="scientific">Streptomyces spororaveus</name>
    <dbReference type="NCBI Taxonomy" id="284039"/>
    <lineage>
        <taxon>Bacteria</taxon>
        <taxon>Bacillati</taxon>
        <taxon>Actinomycetota</taxon>
        <taxon>Actinomycetes</taxon>
        <taxon>Kitasatosporales</taxon>
        <taxon>Streptomycetaceae</taxon>
        <taxon>Streptomyces</taxon>
    </lineage>
</organism>
<dbReference type="SUPFAM" id="SSF48452">
    <property type="entry name" value="TPR-like"/>
    <property type="match status" value="2"/>
</dbReference>
<dbReference type="SUPFAM" id="SSF50494">
    <property type="entry name" value="Trypsin-like serine proteases"/>
    <property type="match status" value="1"/>
</dbReference>
<name>A0ABQ3T4J4_9ACTN</name>
<protein>
    <recommendedName>
        <fullName evidence="4">Trypsin-like peptidase</fullName>
    </recommendedName>
</protein>
<evidence type="ECO:0000313" key="2">
    <source>
        <dbReference type="EMBL" id="GHI74925.1"/>
    </source>
</evidence>
<proteinExistence type="predicted"/>
<evidence type="ECO:0008006" key="4">
    <source>
        <dbReference type="Google" id="ProtNLM"/>
    </source>
</evidence>
<accession>A0ABQ3T4J4</accession>
<evidence type="ECO:0000256" key="1">
    <source>
        <dbReference type="SAM" id="MobiDB-lite"/>
    </source>
</evidence>
<comment type="caution">
    <text evidence="2">The sequence shown here is derived from an EMBL/GenBank/DDBJ whole genome shotgun (WGS) entry which is preliminary data.</text>
</comment>
<keyword evidence="3" id="KW-1185">Reference proteome</keyword>
<dbReference type="EMBL" id="BNED01000003">
    <property type="protein sequence ID" value="GHI74925.1"/>
    <property type="molecule type" value="Genomic_DNA"/>
</dbReference>
<sequence length="1230" mass="134785">MTGLDAERLVSLSADERGSGYLLTPDLVLTAGHCVGMRDSTATVRKYVRRGGGYDLSDEPHTFTVVAKGTQDTDFALLTSTTADPFGTGSLDRYVEVRLGRLVGEEAVPAQTLGFPRSQLYEAGTEQFLNVEDARGAILPRTGARHLVQQVNFQIQSGSPRAGRGASWWSGMSGAALFSGDHLVGVITDDRARVDGRLHALPVSRIFGDDGSEEAKACLLAARSLPADATVLLDPVWAGGEVLQPAYSPLPLRDLRSEAALLEARYEVVPFTGRAQELSALVDWCQQADGRRMRLITGGGTVGKTRLARELCRRMARKHWVTGFVDPLCADFSNVCDLAEKRLLVIDDADARAGQLEALLTTAAEHPARHSLRILAVAHNGGLWWDAFRRRFESLADVEDVLSIEPLPEAGREDVYLAALAAFSKLYEQNQGTGTGRQDRAVPDGAVLGAEGEPRPGAGIPALGEADFGSFLLILIQALVDARAGLDKAPSALAGPPSRSRSDALLDYAIDVERQRWVVSAEGQKLPSDPVLLERIVAVSSLAVAGGQSDGEKETEAARRLLLVPDLAGEPEWLRRAFARWQHTAFVGDGYMRSLQPQRLAERLGAKVIATFPDLASKLLDVAGGGPGVPQHEIDQARQILNVLHVLQLTAGSGESPSGDMVAPVDAMAGPTAQQTARERLEEALRAHAVPLVRLVNQLALTKEIQFASAMGTSLAAALNSTLGEDSAQEVAAQVLPEFDESPPDVVLKLATAIAQHAVQYHQRDGTPATQENRRSLARAQQRWSLYLASSGMRNRAREVAGQAVDTYHALQQLMPSEEHDLCLAEAMRNLADRLFDIGRFEDADSCAGEAIRRLETLFQSNATRRHAFALVTALCTRATAAHHIGRQREAMQAATAACELIEALPAASDGEEDKPDDVLGMKAGVLRCRAWQLGAKGDVDQALEKAAESVRIYEDLRSRTPGRWKRDIAEALNVLGTQHAAKQQWGECIDRHRRAVEDYYNPLEREYREAVRPQHALALRRLAYGYLGRARSQPPPESRLEDLHKALQNVELALQQYERMCKEDRWAKRIHEASARCLTAEILLDLSDTDRHPRAAAASRQNLERAGEAARQSLDLYDEIDPRAWKLRLDRAHAQAVLATSFACQGFPRAEVLAAYKEARQAFARLDAEEPGRVEEELRHIEDVIKEFAQGAPPHVHQPRPRVVASRPVRRRKRQQTVSHLRHLRDARR</sequence>
<gene>
    <name evidence="2" type="ORF">Sspor_04860</name>
</gene>
<feature type="compositionally biased region" description="Basic residues" evidence="1">
    <location>
        <begin position="1209"/>
        <end position="1230"/>
    </location>
</feature>